<evidence type="ECO:0000313" key="2">
    <source>
        <dbReference type="EMBL" id="VDP04051.1"/>
    </source>
</evidence>
<dbReference type="PANTHER" id="PTHR33327">
    <property type="entry name" value="ENDONUCLEASE"/>
    <property type="match status" value="1"/>
</dbReference>
<keyword evidence="3" id="KW-1185">Reference proteome</keyword>
<name>A0A183JUP6_9TREM</name>
<dbReference type="STRING" id="6186.A0A183JUP6"/>
<dbReference type="Proteomes" id="UP000279833">
    <property type="component" value="Unassembled WGS sequence"/>
</dbReference>
<sequence>MYPSETEGTSQDSISTELHALNLINVPPSSRLNPRIWFAQVEVQFQRRNIRSQTSKYSFVLGLLPTGVASEVSDLIDNIPASNPYDQLKQAIIQRTSLSDEKRLQQLLHECELGDKSPSQLLHHMRQLAGPYTVDDAFLKEIWLQRLPTVVRQILCASSQPLALESLAWIADKILEVTPCTTPYVQTISETSNDKQTPTIASLTTELGELQAHHERTVASLESKQDALQLLISNCTFRRPRFSSPVFSNKDSRLVNVY</sequence>
<accession>A0A183JUP6</accession>
<protein>
    <recommendedName>
        <fullName evidence="1">DUF7041 domain-containing protein</fullName>
    </recommendedName>
</protein>
<dbReference type="WBParaSite" id="SCUD_0000643901-mRNA-1">
    <property type="protein sequence ID" value="SCUD_0000643901-mRNA-1"/>
    <property type="gene ID" value="SCUD_0000643901"/>
</dbReference>
<dbReference type="InterPro" id="IPR055469">
    <property type="entry name" value="DUF7041"/>
</dbReference>
<dbReference type="EMBL" id="UZAK01014297">
    <property type="protein sequence ID" value="VDP04051.1"/>
    <property type="molecule type" value="Genomic_DNA"/>
</dbReference>
<feature type="domain" description="DUF7041" evidence="1">
    <location>
        <begin position="27"/>
        <end position="108"/>
    </location>
</feature>
<dbReference type="Pfam" id="PF23055">
    <property type="entry name" value="DUF7041"/>
    <property type="match status" value="1"/>
</dbReference>
<proteinExistence type="predicted"/>
<gene>
    <name evidence="2" type="ORF">SCUD_LOCUS6439</name>
</gene>
<reference evidence="2 3" key="2">
    <citation type="submission" date="2018-11" db="EMBL/GenBank/DDBJ databases">
        <authorList>
            <consortium name="Pathogen Informatics"/>
        </authorList>
    </citation>
    <scope>NUCLEOTIDE SEQUENCE [LARGE SCALE GENOMIC DNA]</scope>
    <source>
        <strain evidence="2">Dakar</strain>
        <strain evidence="3">Dakar, Senegal</strain>
    </source>
</reference>
<dbReference type="AlphaFoldDB" id="A0A183JUP6"/>
<dbReference type="PANTHER" id="PTHR33327:SF3">
    <property type="entry name" value="RNA-DIRECTED DNA POLYMERASE"/>
    <property type="match status" value="1"/>
</dbReference>
<evidence type="ECO:0000259" key="1">
    <source>
        <dbReference type="Pfam" id="PF23055"/>
    </source>
</evidence>
<evidence type="ECO:0000313" key="4">
    <source>
        <dbReference type="WBParaSite" id="SCUD_0000643901-mRNA-1"/>
    </source>
</evidence>
<reference evidence="4" key="1">
    <citation type="submission" date="2016-06" db="UniProtKB">
        <authorList>
            <consortium name="WormBaseParasite"/>
        </authorList>
    </citation>
    <scope>IDENTIFICATION</scope>
</reference>
<organism evidence="4">
    <name type="scientific">Schistosoma curassoni</name>
    <dbReference type="NCBI Taxonomy" id="6186"/>
    <lineage>
        <taxon>Eukaryota</taxon>
        <taxon>Metazoa</taxon>
        <taxon>Spiralia</taxon>
        <taxon>Lophotrochozoa</taxon>
        <taxon>Platyhelminthes</taxon>
        <taxon>Trematoda</taxon>
        <taxon>Digenea</taxon>
        <taxon>Strigeidida</taxon>
        <taxon>Schistosomatoidea</taxon>
        <taxon>Schistosomatidae</taxon>
        <taxon>Schistosoma</taxon>
    </lineage>
</organism>
<evidence type="ECO:0000313" key="3">
    <source>
        <dbReference type="Proteomes" id="UP000279833"/>
    </source>
</evidence>